<comment type="catalytic activity">
    <reaction evidence="10">
        <text>L-seryl-[protein] + ATP = O-phospho-L-seryl-[protein] + ADP + H(+)</text>
        <dbReference type="Rhea" id="RHEA:17989"/>
        <dbReference type="Rhea" id="RHEA-COMP:9863"/>
        <dbReference type="Rhea" id="RHEA-COMP:11604"/>
        <dbReference type="ChEBI" id="CHEBI:15378"/>
        <dbReference type="ChEBI" id="CHEBI:29999"/>
        <dbReference type="ChEBI" id="CHEBI:30616"/>
        <dbReference type="ChEBI" id="CHEBI:83421"/>
        <dbReference type="ChEBI" id="CHEBI:456216"/>
        <dbReference type="EC" id="2.7.11.1"/>
    </reaction>
</comment>
<dbReference type="GO" id="GO:0016301">
    <property type="term" value="F:kinase activity"/>
    <property type="evidence" value="ECO:0007669"/>
    <property type="project" value="UniProtKB-KW"/>
</dbReference>
<organism evidence="13 14">
    <name type="scientific">Hondaea fermentalgiana</name>
    <dbReference type="NCBI Taxonomy" id="2315210"/>
    <lineage>
        <taxon>Eukaryota</taxon>
        <taxon>Sar</taxon>
        <taxon>Stramenopiles</taxon>
        <taxon>Bigyra</taxon>
        <taxon>Labyrinthulomycetes</taxon>
        <taxon>Thraustochytrida</taxon>
        <taxon>Thraustochytriidae</taxon>
        <taxon>Hondaea</taxon>
    </lineage>
</organism>
<dbReference type="Pfam" id="PF16095">
    <property type="entry name" value="COR-A"/>
    <property type="match status" value="1"/>
</dbReference>
<dbReference type="InterPro" id="IPR050216">
    <property type="entry name" value="LRR_domain-containing"/>
</dbReference>
<keyword evidence="4" id="KW-0677">Repeat</keyword>
<evidence type="ECO:0000259" key="12">
    <source>
        <dbReference type="PROSITE" id="PS51424"/>
    </source>
</evidence>
<accession>A0A2R5GNV1</accession>
<dbReference type="EMBL" id="BEYU01000125">
    <property type="protein sequence ID" value="GBG32567.1"/>
    <property type="molecule type" value="Genomic_DNA"/>
</dbReference>
<feature type="region of interest" description="Disordered" evidence="11">
    <location>
        <begin position="684"/>
        <end position="705"/>
    </location>
</feature>
<keyword evidence="2" id="KW-0433">Leucine-rich repeat</keyword>
<name>A0A2R5GNV1_9STRA</name>
<dbReference type="InterPro" id="IPR043504">
    <property type="entry name" value="Peptidase_S1_PA_chymotrypsin"/>
</dbReference>
<protein>
    <recommendedName>
        <fullName evidence="1">non-specific serine/threonine protein kinase</fullName>
        <ecNumber evidence="1">2.7.11.1</ecNumber>
    </recommendedName>
</protein>
<dbReference type="InterPro" id="IPR032675">
    <property type="entry name" value="LRR_dom_sf"/>
</dbReference>
<feature type="region of interest" description="Disordered" evidence="11">
    <location>
        <begin position="415"/>
        <end position="447"/>
    </location>
</feature>
<evidence type="ECO:0000256" key="3">
    <source>
        <dbReference type="ARBA" id="ARBA00022679"/>
    </source>
</evidence>
<dbReference type="PROSITE" id="PS51424">
    <property type="entry name" value="ROC"/>
    <property type="match status" value="1"/>
</dbReference>
<dbReference type="PANTHER" id="PTHR48051:SF1">
    <property type="entry name" value="RAS SUPPRESSOR PROTEIN 1"/>
    <property type="match status" value="1"/>
</dbReference>
<evidence type="ECO:0000256" key="8">
    <source>
        <dbReference type="ARBA" id="ARBA00023026"/>
    </source>
</evidence>
<keyword evidence="6 13" id="KW-0418">Kinase</keyword>
<feature type="compositionally biased region" description="Acidic residues" evidence="11">
    <location>
        <begin position="264"/>
        <end position="323"/>
    </location>
</feature>
<dbReference type="SUPFAM" id="SSF52540">
    <property type="entry name" value="P-loop containing nucleoside triphosphate hydrolases"/>
    <property type="match status" value="1"/>
</dbReference>
<dbReference type="SMART" id="SM00369">
    <property type="entry name" value="LRR_TYP"/>
    <property type="match status" value="5"/>
</dbReference>
<feature type="region of interest" description="Disordered" evidence="11">
    <location>
        <begin position="1679"/>
        <end position="1713"/>
    </location>
</feature>
<dbReference type="GO" id="GO:0005737">
    <property type="term" value="C:cytoplasm"/>
    <property type="evidence" value="ECO:0007669"/>
    <property type="project" value="TreeGrafter"/>
</dbReference>
<evidence type="ECO:0000256" key="11">
    <source>
        <dbReference type="SAM" id="MobiDB-lite"/>
    </source>
</evidence>
<evidence type="ECO:0000256" key="5">
    <source>
        <dbReference type="ARBA" id="ARBA00022741"/>
    </source>
</evidence>
<evidence type="ECO:0000256" key="4">
    <source>
        <dbReference type="ARBA" id="ARBA00022737"/>
    </source>
</evidence>
<feature type="compositionally biased region" description="Basic and acidic residues" evidence="11">
    <location>
        <begin position="229"/>
        <end position="243"/>
    </location>
</feature>
<comment type="catalytic activity">
    <reaction evidence="9">
        <text>L-threonyl-[protein] + ATP = O-phospho-L-threonyl-[protein] + ADP + H(+)</text>
        <dbReference type="Rhea" id="RHEA:46608"/>
        <dbReference type="Rhea" id="RHEA-COMP:11060"/>
        <dbReference type="Rhea" id="RHEA-COMP:11605"/>
        <dbReference type="ChEBI" id="CHEBI:15378"/>
        <dbReference type="ChEBI" id="CHEBI:30013"/>
        <dbReference type="ChEBI" id="CHEBI:30616"/>
        <dbReference type="ChEBI" id="CHEBI:61977"/>
        <dbReference type="ChEBI" id="CHEBI:456216"/>
        <dbReference type="EC" id="2.7.11.1"/>
    </reaction>
</comment>
<feature type="compositionally biased region" description="Low complexity" evidence="11">
    <location>
        <begin position="818"/>
        <end position="837"/>
    </location>
</feature>
<feature type="region of interest" description="Disordered" evidence="11">
    <location>
        <begin position="220"/>
        <end position="364"/>
    </location>
</feature>
<dbReference type="Gene3D" id="3.80.10.10">
    <property type="entry name" value="Ribonuclease Inhibitor"/>
    <property type="match status" value="2"/>
</dbReference>
<dbReference type="Gene3D" id="2.40.10.10">
    <property type="entry name" value="Trypsin-like serine proteases"/>
    <property type="match status" value="1"/>
</dbReference>
<dbReference type="Gene3D" id="3.40.50.300">
    <property type="entry name" value="P-loop containing nucleotide triphosphate hydrolases"/>
    <property type="match status" value="1"/>
</dbReference>
<dbReference type="SUPFAM" id="SSF52058">
    <property type="entry name" value="L domain-like"/>
    <property type="match status" value="1"/>
</dbReference>
<dbReference type="SMART" id="SM00175">
    <property type="entry name" value="RAB"/>
    <property type="match status" value="1"/>
</dbReference>
<feature type="compositionally biased region" description="Basic residues" evidence="11">
    <location>
        <begin position="66"/>
        <end position="83"/>
    </location>
</feature>
<keyword evidence="3" id="KW-0808">Transferase</keyword>
<feature type="region of interest" description="Disordered" evidence="11">
    <location>
        <begin position="20"/>
        <end position="183"/>
    </location>
</feature>
<dbReference type="OrthoDB" id="44077at2759"/>
<dbReference type="InterPro" id="IPR009003">
    <property type="entry name" value="Peptidase_S1_PA"/>
</dbReference>
<evidence type="ECO:0000256" key="7">
    <source>
        <dbReference type="ARBA" id="ARBA00022840"/>
    </source>
</evidence>
<keyword evidence="5" id="KW-0547">Nucleotide-binding</keyword>
<dbReference type="PRINTS" id="PR00449">
    <property type="entry name" value="RASTRNSFRMNG"/>
</dbReference>
<feature type="region of interest" description="Disordered" evidence="11">
    <location>
        <begin position="1269"/>
        <end position="1312"/>
    </location>
</feature>
<feature type="compositionally biased region" description="Low complexity" evidence="11">
    <location>
        <begin position="125"/>
        <end position="139"/>
    </location>
</feature>
<evidence type="ECO:0000256" key="10">
    <source>
        <dbReference type="ARBA" id="ARBA00048679"/>
    </source>
</evidence>
<dbReference type="InterPro" id="IPR027417">
    <property type="entry name" value="P-loop_NTPase"/>
</dbReference>
<dbReference type="EC" id="2.7.11.1" evidence="1"/>
<evidence type="ECO:0000256" key="1">
    <source>
        <dbReference type="ARBA" id="ARBA00012513"/>
    </source>
</evidence>
<dbReference type="SUPFAM" id="SSF50494">
    <property type="entry name" value="Trypsin-like serine proteases"/>
    <property type="match status" value="1"/>
</dbReference>
<evidence type="ECO:0000256" key="9">
    <source>
        <dbReference type="ARBA" id="ARBA00047899"/>
    </source>
</evidence>
<feature type="compositionally biased region" description="Low complexity" evidence="11">
    <location>
        <begin position="1282"/>
        <end position="1303"/>
    </location>
</feature>
<comment type="caution">
    <text evidence="13">The sequence shown here is derived from an EMBL/GenBank/DDBJ whole genome shotgun (WGS) entry which is preliminary data.</text>
</comment>
<dbReference type="Pfam" id="PF08477">
    <property type="entry name" value="Roc"/>
    <property type="match status" value="1"/>
</dbReference>
<dbReference type="InParanoid" id="A0A2R5GNV1"/>
<dbReference type="Gene3D" id="3.30.70.1390">
    <property type="entry name" value="ROC domain from the Parkinson's disease-associated leucine-rich repeat kinase 2"/>
    <property type="match status" value="1"/>
</dbReference>
<dbReference type="Proteomes" id="UP000241890">
    <property type="component" value="Unassembled WGS sequence"/>
</dbReference>
<evidence type="ECO:0000313" key="14">
    <source>
        <dbReference type="Proteomes" id="UP000241890"/>
    </source>
</evidence>
<gene>
    <name evidence="13" type="ORF">FCC1311_087912</name>
</gene>
<dbReference type="InterPro" id="IPR020859">
    <property type="entry name" value="ROC"/>
</dbReference>
<proteinExistence type="predicted"/>
<evidence type="ECO:0000256" key="2">
    <source>
        <dbReference type="ARBA" id="ARBA00022614"/>
    </source>
</evidence>
<dbReference type="InterPro" id="IPR003591">
    <property type="entry name" value="Leu-rich_rpt_typical-subtyp"/>
</dbReference>
<feature type="region of interest" description="Disordered" evidence="11">
    <location>
        <begin position="762"/>
        <end position="845"/>
    </location>
</feature>
<feature type="domain" description="Roc" evidence="12">
    <location>
        <begin position="844"/>
        <end position="1036"/>
    </location>
</feature>
<reference evidence="13 14" key="1">
    <citation type="submission" date="2017-12" db="EMBL/GenBank/DDBJ databases">
        <title>Sequencing, de novo assembly and annotation of complete genome of a new Thraustochytrid species, strain FCC1311.</title>
        <authorList>
            <person name="Sedici K."/>
            <person name="Godart F."/>
            <person name="Aiese Cigliano R."/>
            <person name="Sanseverino W."/>
            <person name="Barakat M."/>
            <person name="Ortet P."/>
            <person name="Marechal E."/>
            <person name="Cagnac O."/>
            <person name="Amato A."/>
        </authorList>
    </citation>
    <scope>NUCLEOTIDE SEQUENCE [LARGE SCALE GENOMIC DNA]</scope>
</reference>
<dbReference type="Pfam" id="PF13365">
    <property type="entry name" value="Trypsin_2"/>
    <property type="match status" value="1"/>
</dbReference>
<feature type="compositionally biased region" description="Polar residues" evidence="11">
    <location>
        <begin position="1700"/>
        <end position="1713"/>
    </location>
</feature>
<feature type="compositionally biased region" description="Low complexity" evidence="11">
    <location>
        <begin position="155"/>
        <end position="175"/>
    </location>
</feature>
<dbReference type="PANTHER" id="PTHR48051">
    <property type="match status" value="1"/>
</dbReference>
<feature type="compositionally biased region" description="Basic and acidic residues" evidence="11">
    <location>
        <begin position="324"/>
        <end position="335"/>
    </location>
</feature>
<evidence type="ECO:0000313" key="13">
    <source>
        <dbReference type="EMBL" id="GBG32567.1"/>
    </source>
</evidence>
<keyword evidence="8" id="KW-0843">Virulence</keyword>
<evidence type="ECO:0000256" key="6">
    <source>
        <dbReference type="ARBA" id="ARBA00022777"/>
    </source>
</evidence>
<sequence length="2089" mass="227428">MSGKSRDLYAYDHGGDLEETLMLPRSKSGKRKSSRKIREETRTVMSSSSAPFSSDRAEGYVSGGSRRSRRRWTGSRRKPRAQRRAPGVAALSGPSADGLVAGETAEPPAIAAHWPSDGGLDTDEPGTTPSSRRSSAGASGYWPASEGALAPKELSNTTSRSSPTSGSPSSAAATRNSIVRDPEEVLEALGQQTAWRPGLVLPNALSASDGSLSIEAIKAQARPATIQESQRDARGATDAKTSDQRLSNRYIDGNADDFQGTDATDSDDESDDLSDDDDEDEDFDEDLDEDDDEDDDDEDDDAENEKEGDELEREEGEEEEEERDANRMRENETARSDLGLASSPPVPIGPSNGSRARASRNGLPPDIYEDVLLINRGMQSPFGSLGSGPESTRLGQIDASGDASGLLADQKKMNRRRRAKAAAAAAAVGSKSPSDAGPTSRRSRLARREAQSIIREWRESRTLVSVELSLRNRGLSSVPGLRDLARDEIANKRLGILDLDHNALKKLPQHLLSLSNLTELHVDYNKLTEASFPANMSSLHSLTLLSASHNHIREFPRAFVTLPALEYLDLRDNDLERLVPERDADQFITALFSSLGRTLKSLDLGMNNLHGTLDVRFCEAILKIEQLSLHTNQLTAFPECFKFMDNLRVLRANGNLLLQVPPLSIVSSGPAAVRKFFHSLSKDNTRNAVGESPGERSRASSGGSLAYSRNLASSSAAVASASNEETDVGDSASVTDASAALLERSNSNVSASSAGLATDALKGLGGGNERPTNGELAVAPDYSHADDAPSSRLGALTTADEHVRTDDNTDDTNGSGGSSLLAAALSGKGSGATTTTLEEPASPVTQQRRSFKVVVLGNSEAGKTSLIKTLVSGCSSGTTKSEDRAFGVDIHSFELRGGTQNDQVETLDMWDFAGQSVYYRTHQIFLSRRTLYLLVWDVSKHQQAQIDMEVCFWVYSVQARIPGAVILIIAAKTDLVTPEVLAQRKRELRERLNQHETWRKRDLADMAREEELEECNTDIGDMSSTMSVVSAKTSSTRLRRHMHVPVSADAQSVIGGASAGAGAGAGAGASTAGVVGVGLDEENEADSGLDDYHELRPRILLRQRPRVLEEIIDVSSISGSGFDALRVKLMEVVRDPKLFPHVGSLACLPRAWTVVEDAIGKLQAERQSRPVCSWAELETAVAARSEELGLDLVESGDVVQCVQFLNDIGHIVHNRSVDMVVLNPNWIVNCIKRIVDQQSIEKRLMEKLALHNTNQPSVAARRVARMRLSASPGSSGLGGGSEILSRQSSTGSTRSTSTGSTSKRPARARRRKVVDDSKIFGDVNRLKDKGILSESLLKCLWPELFSKGRSRAQQKRDEAIYEGLVRILEQFDVCSELALSPTNERQWIIPCLITKSIDIERRWSKPDPRCEQAIQIGRSFVFPRFKPPGLMDKILTTVSKQFPQSKAEIRSWKDASLIRILDAEGSQIKLLVRQKQEQIFSCTSRVNASLNIGEGSEEGTKQDEIFDMERSVLDICAWGPPQTALHKMWYNLSLLQDAIEDILIYEYMGITWFYMVRCPVCMAHLKNEDDFSAAHTFDIRDVEEKQDRQADLVEQNWRDYFENLNAQLRSGTGTKKTDAGSGNARTRPRRIAPLCRTMCDTESKHIPSHECPLMWLAPPPPEIEYEFMADEDDLDASEMDESAIDPGNNTEPPSLLPGTGANTQGADARNSASEGDMQTLVARTMRDARELAHEYGQSNQMQTLLSAPTPASVRPSVPPGLRALGPSDGSSWALTSHTEGVHGRSVEDFGLSVVIRPDQHLLQLQSGKMLDARAIVRIGVYCDQRRRFLESGSGFVMDRDRGFVVTACHLVTEPRSGMRKFGFGPKSSKRIIVALFSSQDSLPVWRFEASIVASGEQGMRNQPPSFATGAATGTGSRSSFLDLLVLRLEGQVHETFNETGLENSVWGKQIHFEAGPPLSEALPLPADLPIANSSLVNIGDSVALIGFPLSRGAAETICMDKGSVQGFSQNRMFINAALFNLEGSSGGPLVNENGEVIGVLSTAVSNSLGVHVAINRIIPLLEQVYSYVMMAALNASAMLQQQRAQKHIR</sequence>
<dbReference type="InterPro" id="IPR032171">
    <property type="entry name" value="COR-A"/>
</dbReference>
<keyword evidence="14" id="KW-1185">Reference proteome</keyword>
<keyword evidence="7" id="KW-0067">ATP-binding</keyword>
<dbReference type="GO" id="GO:0000166">
    <property type="term" value="F:nucleotide binding"/>
    <property type="evidence" value="ECO:0007669"/>
    <property type="project" value="UniProtKB-KW"/>
</dbReference>